<dbReference type="InterPro" id="IPR011008">
    <property type="entry name" value="Dimeric_a/b-barrel"/>
</dbReference>
<feature type="domain" description="ABM" evidence="1">
    <location>
        <begin position="15"/>
        <end position="106"/>
    </location>
</feature>
<reference evidence="2 3" key="1">
    <citation type="submission" date="2024-10" db="EMBL/GenBank/DDBJ databases">
        <title>The Natural Products Discovery Center: Release of the First 8490 Sequenced Strains for Exploring Actinobacteria Biosynthetic Diversity.</title>
        <authorList>
            <person name="Kalkreuter E."/>
            <person name="Kautsar S.A."/>
            <person name="Yang D."/>
            <person name="Bader C.D."/>
            <person name="Teijaro C.N."/>
            <person name="Fluegel L."/>
            <person name="Davis C.M."/>
            <person name="Simpson J.R."/>
            <person name="Lauterbach L."/>
            <person name="Steele A.D."/>
            <person name="Gui C."/>
            <person name="Meng S."/>
            <person name="Li G."/>
            <person name="Viehrig K."/>
            <person name="Ye F."/>
            <person name="Su P."/>
            <person name="Kiefer A.F."/>
            <person name="Nichols A."/>
            <person name="Cepeda A.J."/>
            <person name="Yan W."/>
            <person name="Fan B."/>
            <person name="Jiang Y."/>
            <person name="Adhikari A."/>
            <person name="Zheng C.-J."/>
            <person name="Schuster L."/>
            <person name="Cowan T.M."/>
            <person name="Smanski M.J."/>
            <person name="Chevrette M.G."/>
            <person name="De Carvalho L.P.S."/>
            <person name="Shen B."/>
        </authorList>
    </citation>
    <scope>NUCLEOTIDE SEQUENCE [LARGE SCALE GENOMIC DNA]</scope>
    <source>
        <strain evidence="2 3">NPDC053399</strain>
    </source>
</reference>
<dbReference type="PROSITE" id="PS51725">
    <property type="entry name" value="ABM"/>
    <property type="match status" value="1"/>
</dbReference>
<evidence type="ECO:0000313" key="3">
    <source>
        <dbReference type="Proteomes" id="UP001614394"/>
    </source>
</evidence>
<keyword evidence="2" id="KW-0560">Oxidoreductase</keyword>
<proteinExistence type="predicted"/>
<keyword evidence="3" id="KW-1185">Reference proteome</keyword>
<dbReference type="EC" id="1.14.-.-" evidence="2"/>
<protein>
    <submittedName>
        <fullName evidence="2">Antibiotic biosynthesis monooxygenase family protein</fullName>
        <ecNumber evidence="2">1.14.-.-</ecNumber>
    </submittedName>
</protein>
<organism evidence="2 3">
    <name type="scientific">Streptomyces fildesensis</name>
    <dbReference type="NCBI Taxonomy" id="375757"/>
    <lineage>
        <taxon>Bacteria</taxon>
        <taxon>Bacillati</taxon>
        <taxon>Actinomycetota</taxon>
        <taxon>Actinomycetes</taxon>
        <taxon>Kitasatosporales</taxon>
        <taxon>Streptomycetaceae</taxon>
        <taxon>Streptomyces</taxon>
    </lineage>
</organism>
<dbReference type="RefSeq" id="WP_399645523.1">
    <property type="nucleotide sequence ID" value="NZ_JBITYG010000002.1"/>
</dbReference>
<dbReference type="SUPFAM" id="SSF54909">
    <property type="entry name" value="Dimeric alpha+beta barrel"/>
    <property type="match status" value="1"/>
</dbReference>
<dbReference type="EMBL" id="JBITYG010000002">
    <property type="protein sequence ID" value="MFI9100389.1"/>
    <property type="molecule type" value="Genomic_DNA"/>
</dbReference>
<keyword evidence="2" id="KW-0503">Monooxygenase</keyword>
<name>A0ABW8C1S9_9ACTN</name>
<comment type="caution">
    <text evidence="2">The sequence shown here is derived from an EMBL/GenBank/DDBJ whole genome shotgun (WGS) entry which is preliminary data.</text>
</comment>
<accession>A0ABW8C1S9</accession>
<dbReference type="InterPro" id="IPR007138">
    <property type="entry name" value="ABM_dom"/>
</dbReference>
<dbReference type="Pfam" id="PF03992">
    <property type="entry name" value="ABM"/>
    <property type="match status" value="1"/>
</dbReference>
<evidence type="ECO:0000259" key="1">
    <source>
        <dbReference type="PROSITE" id="PS51725"/>
    </source>
</evidence>
<sequence>MNGSNGRGSQSAPPFRVILRMEIHPGSHVSFEHTWLEVGRLIALEPTNLGQVLVRSVEEESVYYVITDWRDEPSFREFERSEAHVEHRRRLKPFRTGGQMILTQIVYDLGGVGAAAATA</sequence>
<dbReference type="Gene3D" id="3.30.70.100">
    <property type="match status" value="1"/>
</dbReference>
<dbReference type="GO" id="GO:0004497">
    <property type="term" value="F:monooxygenase activity"/>
    <property type="evidence" value="ECO:0007669"/>
    <property type="project" value="UniProtKB-KW"/>
</dbReference>
<dbReference type="Proteomes" id="UP001614394">
    <property type="component" value="Unassembled WGS sequence"/>
</dbReference>
<evidence type="ECO:0000313" key="2">
    <source>
        <dbReference type="EMBL" id="MFI9100389.1"/>
    </source>
</evidence>
<gene>
    <name evidence="2" type="ORF">ACIGXA_07670</name>
</gene>